<dbReference type="Pfam" id="PF00566">
    <property type="entry name" value="RabGAP-TBC"/>
    <property type="match status" value="1"/>
</dbReference>
<dbReference type="SMR" id="A2EF93"/>
<dbReference type="PROSITE" id="PS50086">
    <property type="entry name" value="TBC_RABGAP"/>
    <property type="match status" value="1"/>
</dbReference>
<dbReference type="GO" id="GO:0005096">
    <property type="term" value="F:GTPase activator activity"/>
    <property type="evidence" value="ECO:0000318"/>
    <property type="project" value="GO_Central"/>
</dbReference>
<keyword evidence="1" id="KW-0812">Transmembrane</keyword>
<feature type="domain" description="Rab-GAP TBC" evidence="2">
    <location>
        <begin position="76"/>
        <end position="266"/>
    </location>
</feature>
<dbReference type="PANTHER" id="PTHR22957">
    <property type="entry name" value="TBC1 DOMAIN FAMILY MEMBER GTPASE-ACTIVATING PROTEIN"/>
    <property type="match status" value="1"/>
</dbReference>
<dbReference type="InParanoid" id="A2EF93"/>
<dbReference type="PANTHER" id="PTHR22957:SF168">
    <property type="entry name" value="TBC DOMAIN-CONTAINING PROTEIN KINASE-LIKE PROTEIN"/>
    <property type="match status" value="1"/>
</dbReference>
<evidence type="ECO:0000313" key="3">
    <source>
        <dbReference type="EMBL" id="EAY08703.1"/>
    </source>
</evidence>
<dbReference type="EMBL" id="DS113373">
    <property type="protein sequence ID" value="EAY08703.1"/>
    <property type="molecule type" value="Genomic_DNA"/>
</dbReference>
<reference evidence="3" key="1">
    <citation type="submission" date="2006-10" db="EMBL/GenBank/DDBJ databases">
        <authorList>
            <person name="Amadeo P."/>
            <person name="Zhao Q."/>
            <person name="Wortman J."/>
            <person name="Fraser-Liggett C."/>
            <person name="Carlton J."/>
        </authorList>
    </citation>
    <scope>NUCLEOTIDE SEQUENCE</scope>
    <source>
        <strain evidence="3">G3</strain>
    </source>
</reference>
<evidence type="ECO:0000313" key="4">
    <source>
        <dbReference type="Proteomes" id="UP000001542"/>
    </source>
</evidence>
<reference evidence="3" key="2">
    <citation type="journal article" date="2007" name="Science">
        <title>Draft genome sequence of the sexually transmitted pathogen Trichomonas vaginalis.</title>
        <authorList>
            <person name="Carlton J.M."/>
            <person name="Hirt R.P."/>
            <person name="Silva J.C."/>
            <person name="Delcher A.L."/>
            <person name="Schatz M."/>
            <person name="Zhao Q."/>
            <person name="Wortman J.R."/>
            <person name="Bidwell S.L."/>
            <person name="Alsmark U.C.M."/>
            <person name="Besteiro S."/>
            <person name="Sicheritz-Ponten T."/>
            <person name="Noel C.J."/>
            <person name="Dacks J.B."/>
            <person name="Foster P.G."/>
            <person name="Simillion C."/>
            <person name="Van de Peer Y."/>
            <person name="Miranda-Saavedra D."/>
            <person name="Barton G.J."/>
            <person name="Westrop G.D."/>
            <person name="Mueller S."/>
            <person name="Dessi D."/>
            <person name="Fiori P.L."/>
            <person name="Ren Q."/>
            <person name="Paulsen I."/>
            <person name="Zhang H."/>
            <person name="Bastida-Corcuera F.D."/>
            <person name="Simoes-Barbosa A."/>
            <person name="Brown M.T."/>
            <person name="Hayes R.D."/>
            <person name="Mukherjee M."/>
            <person name="Okumura C.Y."/>
            <person name="Schneider R."/>
            <person name="Smith A.J."/>
            <person name="Vanacova S."/>
            <person name="Villalvazo M."/>
            <person name="Haas B.J."/>
            <person name="Pertea M."/>
            <person name="Feldblyum T.V."/>
            <person name="Utterback T.R."/>
            <person name="Shu C.L."/>
            <person name="Osoegawa K."/>
            <person name="de Jong P.J."/>
            <person name="Hrdy I."/>
            <person name="Horvathova L."/>
            <person name="Zubacova Z."/>
            <person name="Dolezal P."/>
            <person name="Malik S.B."/>
            <person name="Logsdon J.M. Jr."/>
            <person name="Henze K."/>
            <person name="Gupta A."/>
            <person name="Wang C.C."/>
            <person name="Dunne R.L."/>
            <person name="Upcroft J.A."/>
            <person name="Upcroft P."/>
            <person name="White O."/>
            <person name="Salzberg S.L."/>
            <person name="Tang P."/>
            <person name="Chiu C.-H."/>
            <person name="Lee Y.-S."/>
            <person name="Embley T.M."/>
            <person name="Coombs G.H."/>
            <person name="Mottram J.C."/>
            <person name="Tachezy J."/>
            <person name="Fraser-Liggett C.M."/>
            <person name="Johnson P.J."/>
        </authorList>
    </citation>
    <scope>NUCLEOTIDE SEQUENCE [LARGE SCALE GENOMIC DNA]</scope>
    <source>
        <strain evidence="3">G3</strain>
    </source>
</reference>
<evidence type="ECO:0000256" key="1">
    <source>
        <dbReference type="SAM" id="Phobius"/>
    </source>
</evidence>
<dbReference type="VEuPathDB" id="TrichDB:TVAGG3_1030510"/>
<sequence>MILPDIEAFKNAQERISELLKPFDSMKSVDGFLKDAKLNKDPIKRFLAYLLKLNVISLDSDSNSLQIIDMIPNYFQISKEIFGENYETPLEKINKADKFTIEGDIKRCYILLVNYCKHFGISDFKHYPEGKLIPERILAAIAILHPDLAYLQGYDRFLLISYSLSLKFCEKIGIESIYAEAFAYNLALSLITNADLRKIIENPGTYEGFDILEDKVQKYCPNTYKILSKGNILAFTYSMRWRLLFFSDEHEVNGTLLIWDNMLLRMSDLEYYFGCIGAAHVLQVEIKDDFSAVEKIQKFRDWDVVKIVNDADLIEDGKDLPASNNGRKIVIAVSILALAAASVYAYSKGRNVVHKLPKV</sequence>
<gene>
    <name evidence="3" type="ORF">TVAG_079630</name>
</gene>
<dbReference type="KEGG" id="tva:4766610"/>
<dbReference type="VEuPathDB" id="TrichDB:TVAG_079630"/>
<dbReference type="InterPro" id="IPR035969">
    <property type="entry name" value="Rab-GAP_TBC_sf"/>
</dbReference>
<keyword evidence="4" id="KW-1185">Reference proteome</keyword>
<feature type="transmembrane region" description="Helical" evidence="1">
    <location>
        <begin position="329"/>
        <end position="346"/>
    </location>
</feature>
<dbReference type="InterPro" id="IPR000195">
    <property type="entry name" value="Rab-GAP-TBC_dom"/>
</dbReference>
<proteinExistence type="predicted"/>
<protein>
    <recommendedName>
        <fullName evidence="2">Rab-GAP TBC domain-containing protein</fullName>
    </recommendedName>
</protein>
<evidence type="ECO:0000259" key="2">
    <source>
        <dbReference type="PROSITE" id="PS50086"/>
    </source>
</evidence>
<dbReference type="Gene3D" id="1.10.472.80">
    <property type="entry name" value="Ypt/Rab-GAP domain of gyp1p, domain 3"/>
    <property type="match status" value="1"/>
</dbReference>
<dbReference type="Proteomes" id="UP000001542">
    <property type="component" value="Unassembled WGS sequence"/>
</dbReference>
<keyword evidence="1" id="KW-1133">Transmembrane helix</keyword>
<keyword evidence="1" id="KW-0472">Membrane</keyword>
<name>A2EF93_TRIV3</name>
<dbReference type="RefSeq" id="XP_001320926.1">
    <property type="nucleotide sequence ID" value="XM_001320891.1"/>
</dbReference>
<dbReference type="AlphaFoldDB" id="A2EF93"/>
<organism evidence="3 4">
    <name type="scientific">Trichomonas vaginalis (strain ATCC PRA-98 / G3)</name>
    <dbReference type="NCBI Taxonomy" id="412133"/>
    <lineage>
        <taxon>Eukaryota</taxon>
        <taxon>Metamonada</taxon>
        <taxon>Parabasalia</taxon>
        <taxon>Trichomonadida</taxon>
        <taxon>Trichomonadidae</taxon>
        <taxon>Trichomonas</taxon>
    </lineage>
</organism>
<accession>A2EF93</accession>
<dbReference type="SUPFAM" id="SSF47923">
    <property type="entry name" value="Ypt/Rab-GAP domain of gyp1p"/>
    <property type="match status" value="2"/>
</dbReference>